<dbReference type="GO" id="GO:0016491">
    <property type="term" value="F:oxidoreductase activity"/>
    <property type="evidence" value="ECO:0007669"/>
    <property type="project" value="UniProtKB-KW"/>
</dbReference>
<reference evidence="4 5" key="1">
    <citation type="journal article" date="2021" name="Sci. Rep.">
        <title>The genome of the diatom Chaetoceros tenuissimus carries an ancient integrated fragment of an extant virus.</title>
        <authorList>
            <person name="Hongo Y."/>
            <person name="Kimura K."/>
            <person name="Takaki Y."/>
            <person name="Yoshida Y."/>
            <person name="Baba S."/>
            <person name="Kobayashi G."/>
            <person name="Nagasaki K."/>
            <person name="Hano T."/>
            <person name="Tomaru Y."/>
        </authorList>
    </citation>
    <scope>NUCLEOTIDE SEQUENCE [LARGE SCALE GENOMIC DNA]</scope>
    <source>
        <strain evidence="4 5">NIES-3715</strain>
    </source>
</reference>
<dbReference type="GO" id="GO:0046872">
    <property type="term" value="F:metal ion binding"/>
    <property type="evidence" value="ECO:0007669"/>
    <property type="project" value="UniProtKB-KW"/>
</dbReference>
<dbReference type="InterPro" id="IPR044862">
    <property type="entry name" value="Pro_4_hyd_alph_FE2OG_OXY"/>
</dbReference>
<feature type="domain" description="Fe2OG dioxygenase" evidence="3">
    <location>
        <begin position="340"/>
        <end position="460"/>
    </location>
</feature>
<comment type="caution">
    <text evidence="4">The sequence shown here is derived from an EMBL/GenBank/DDBJ whole genome shotgun (WGS) entry which is preliminary data.</text>
</comment>
<protein>
    <recommendedName>
        <fullName evidence="3">Fe2OG dioxygenase domain-containing protein</fullName>
    </recommendedName>
</protein>
<keyword evidence="5" id="KW-1185">Reference proteome</keyword>
<dbReference type="PANTHER" id="PTHR35169">
    <property type="entry name" value="FE2OG DIOXYGENASE DOMAIN-CONTAINING PROTEIN"/>
    <property type="match status" value="1"/>
</dbReference>
<evidence type="ECO:0000313" key="4">
    <source>
        <dbReference type="EMBL" id="GFH59873.1"/>
    </source>
</evidence>
<evidence type="ECO:0000259" key="3">
    <source>
        <dbReference type="PROSITE" id="PS51471"/>
    </source>
</evidence>
<evidence type="ECO:0000313" key="5">
    <source>
        <dbReference type="Proteomes" id="UP001054902"/>
    </source>
</evidence>
<dbReference type="Gene3D" id="2.60.120.620">
    <property type="entry name" value="q2cbj1_9rhob like domain"/>
    <property type="match status" value="1"/>
</dbReference>
<dbReference type="PROSITE" id="PS51471">
    <property type="entry name" value="FE2OG_OXY"/>
    <property type="match status" value="1"/>
</dbReference>
<evidence type="ECO:0000256" key="2">
    <source>
        <dbReference type="SAM" id="SignalP"/>
    </source>
</evidence>
<comment type="similarity">
    <text evidence="1">Belongs to the iron/ascorbate-dependent oxidoreductase family.</text>
</comment>
<proteinExistence type="inferred from homology"/>
<gene>
    <name evidence="4" type="ORF">CTEN210_16349</name>
</gene>
<feature type="signal peptide" evidence="2">
    <location>
        <begin position="1"/>
        <end position="21"/>
    </location>
</feature>
<keyword evidence="1" id="KW-0408">Iron</keyword>
<keyword evidence="1" id="KW-0479">Metal-binding</keyword>
<keyword evidence="1" id="KW-0560">Oxidoreductase</keyword>
<evidence type="ECO:0000256" key="1">
    <source>
        <dbReference type="RuleBase" id="RU003682"/>
    </source>
</evidence>
<sequence>MLHSFLFTGIIALTSMFRVTAFSSPNFTCKSRHHISYRYIPTKYHASAESIQEINSDVPKLVHMEAIASAGLSKEELSTALSLVRSALHENFGMDTITNSIHVQEEAAVPKNIPGALGRVLFLSLYNISDDWEIKDERLEPFQNVIAQQIDALVGQEFEQPILVSIQPSFDKTSNSISDLLENIVEKEVDLYGLRCPMVDKADSKETKGIVPVQKIEIDGAMVNDPYTQEEYFDTSNIVVFDDFISNDLRERLLDVVNNRGPNYSWNDTLGPDPNRWIRGGLSDIPDEEEEQECWGLSDEAINELCFHHHDAIAEVEQILCNIFADQFDVARLPEAVLGPYVSPLTANAPTHNDSFSYHIDADPNQSPPSPWTDIFGRYINRARGKPRFVSCLLYLNDEWKEEFGAPTQFYDPGTDDVYQVFPKPGRCVMMDQDVTHTVVAPSKAAGLRPRYSLVWKLILHPKQNKQDMSLFPNVEPLAIGSAKNR</sequence>
<dbReference type="AlphaFoldDB" id="A0AAD3D8P4"/>
<feature type="chain" id="PRO_5042115131" description="Fe2OG dioxygenase domain-containing protein" evidence="2">
    <location>
        <begin position="22"/>
        <end position="486"/>
    </location>
</feature>
<dbReference type="EMBL" id="BLLK01000069">
    <property type="protein sequence ID" value="GFH59873.1"/>
    <property type="molecule type" value="Genomic_DNA"/>
</dbReference>
<dbReference type="Proteomes" id="UP001054902">
    <property type="component" value="Unassembled WGS sequence"/>
</dbReference>
<accession>A0AAD3D8P4</accession>
<dbReference type="PANTHER" id="PTHR35169:SF1">
    <property type="entry name" value="PROLYL 4-HYDROXYLASE ALPHA SUBUNIT FE(2+) 2OG DIOXYGENASE DOMAIN-CONTAINING PROTEIN"/>
    <property type="match status" value="1"/>
</dbReference>
<dbReference type="InterPro" id="IPR005123">
    <property type="entry name" value="Oxoglu/Fe-dep_dioxygenase_dom"/>
</dbReference>
<organism evidence="4 5">
    <name type="scientific">Chaetoceros tenuissimus</name>
    <dbReference type="NCBI Taxonomy" id="426638"/>
    <lineage>
        <taxon>Eukaryota</taxon>
        <taxon>Sar</taxon>
        <taxon>Stramenopiles</taxon>
        <taxon>Ochrophyta</taxon>
        <taxon>Bacillariophyta</taxon>
        <taxon>Coscinodiscophyceae</taxon>
        <taxon>Chaetocerotophycidae</taxon>
        <taxon>Chaetocerotales</taxon>
        <taxon>Chaetocerotaceae</taxon>
        <taxon>Chaetoceros</taxon>
    </lineage>
</organism>
<keyword evidence="2" id="KW-0732">Signal</keyword>
<name>A0AAD3D8P4_9STRA</name>
<dbReference type="Pfam" id="PF13640">
    <property type="entry name" value="2OG-FeII_Oxy_3"/>
    <property type="match status" value="1"/>
</dbReference>